<dbReference type="EMBL" id="SMKZ01000006">
    <property type="protein sequence ID" value="TDE13011.1"/>
    <property type="molecule type" value="Genomic_DNA"/>
</dbReference>
<dbReference type="AlphaFoldDB" id="A0A4R5DM01"/>
<dbReference type="RefSeq" id="WP_131892531.1">
    <property type="nucleotide sequence ID" value="NZ_SMKZ01000006.1"/>
</dbReference>
<organism evidence="2 3">
    <name type="scientific">Jiangella asiatica</name>
    <dbReference type="NCBI Taxonomy" id="2530372"/>
    <lineage>
        <taxon>Bacteria</taxon>
        <taxon>Bacillati</taxon>
        <taxon>Actinomycetota</taxon>
        <taxon>Actinomycetes</taxon>
        <taxon>Jiangellales</taxon>
        <taxon>Jiangellaceae</taxon>
        <taxon>Jiangella</taxon>
    </lineage>
</organism>
<sequence>MLVQCPIAGDSNGHRRRYAVEIVARSPRSAAPATLARWAHDADVEAAFRTHWVSRQCCFLGAIRHTDTDYDELLMAGVPRDEARERVRRASTTSLSLANP</sequence>
<dbReference type="InterPro" id="IPR018744">
    <property type="entry name" value="DUF2293"/>
</dbReference>
<keyword evidence="3" id="KW-1185">Reference proteome</keyword>
<name>A0A4R5DM01_9ACTN</name>
<dbReference type="Proteomes" id="UP000294739">
    <property type="component" value="Unassembled WGS sequence"/>
</dbReference>
<feature type="domain" description="DUF2293" evidence="1">
    <location>
        <begin position="61"/>
        <end position="93"/>
    </location>
</feature>
<dbReference type="Pfam" id="PF10056">
    <property type="entry name" value="DUF2293"/>
    <property type="match status" value="1"/>
</dbReference>
<protein>
    <submittedName>
        <fullName evidence="2">DUF2293 domain-containing protein</fullName>
    </submittedName>
</protein>
<dbReference type="InParanoid" id="A0A4R5DM01"/>
<reference evidence="2 3" key="1">
    <citation type="submission" date="2019-03" db="EMBL/GenBank/DDBJ databases">
        <title>Draft genome sequences of novel Actinobacteria.</title>
        <authorList>
            <person name="Sahin N."/>
            <person name="Ay H."/>
            <person name="Saygin H."/>
        </authorList>
    </citation>
    <scope>NUCLEOTIDE SEQUENCE [LARGE SCALE GENOMIC DNA]</scope>
    <source>
        <strain evidence="2 3">5K138</strain>
    </source>
</reference>
<evidence type="ECO:0000313" key="3">
    <source>
        <dbReference type="Proteomes" id="UP000294739"/>
    </source>
</evidence>
<gene>
    <name evidence="2" type="ORF">E1269_06350</name>
</gene>
<evidence type="ECO:0000313" key="2">
    <source>
        <dbReference type="EMBL" id="TDE13011.1"/>
    </source>
</evidence>
<accession>A0A4R5DM01</accession>
<proteinExistence type="predicted"/>
<dbReference type="OrthoDB" id="128600at2"/>
<comment type="caution">
    <text evidence="2">The sequence shown here is derived from an EMBL/GenBank/DDBJ whole genome shotgun (WGS) entry which is preliminary data.</text>
</comment>
<evidence type="ECO:0000259" key="1">
    <source>
        <dbReference type="Pfam" id="PF10056"/>
    </source>
</evidence>